<dbReference type="InterPro" id="IPR041492">
    <property type="entry name" value="HAD_2"/>
</dbReference>
<name>A0A1F8BNS6_9BACT</name>
<dbReference type="AlphaFoldDB" id="A0A1F8BNS6"/>
<dbReference type="GO" id="GO:0006281">
    <property type="term" value="P:DNA repair"/>
    <property type="evidence" value="ECO:0007669"/>
    <property type="project" value="TreeGrafter"/>
</dbReference>
<gene>
    <name evidence="1" type="ORF">A2893_05105</name>
</gene>
<sequence length="184" mass="21552">MNNFKLLNSYKNIIYDFDGTLFKFDLDWKGWHDRVKAFIKEHEPTFEKEGLVNNIQNDYVKKYGKSLRDKICSMNETYEIENIENVLPNTKLIDYIKTRKDVRNFVLTSNNHKLVDGLLKKYGIYDKFEQIIARDDVLLIKPDIEGIQKILNGENLKDFIMVGNSTNDELTAKTSGIAFEMIKI</sequence>
<dbReference type="Pfam" id="PF13419">
    <property type="entry name" value="HAD_2"/>
    <property type="match status" value="1"/>
</dbReference>
<reference evidence="1 2" key="1">
    <citation type="journal article" date="2016" name="Nat. Commun.">
        <title>Thousands of microbial genomes shed light on interconnected biogeochemical processes in an aquifer system.</title>
        <authorList>
            <person name="Anantharaman K."/>
            <person name="Brown C.T."/>
            <person name="Hug L.A."/>
            <person name="Sharon I."/>
            <person name="Castelle C.J."/>
            <person name="Probst A.J."/>
            <person name="Thomas B.C."/>
            <person name="Singh A."/>
            <person name="Wilkins M.J."/>
            <person name="Karaoz U."/>
            <person name="Brodie E.L."/>
            <person name="Williams K.H."/>
            <person name="Hubbard S.S."/>
            <person name="Banfield J.F."/>
        </authorList>
    </citation>
    <scope>NUCLEOTIDE SEQUENCE [LARGE SCALE GENOMIC DNA]</scope>
</reference>
<dbReference type="PANTHER" id="PTHR43434:SF1">
    <property type="entry name" value="PHOSPHOGLYCOLATE PHOSPHATASE"/>
    <property type="match status" value="1"/>
</dbReference>
<protein>
    <recommendedName>
        <fullName evidence="3">Haloacid dehalogenase</fullName>
    </recommendedName>
</protein>
<dbReference type="Gene3D" id="3.40.50.1000">
    <property type="entry name" value="HAD superfamily/HAD-like"/>
    <property type="match status" value="1"/>
</dbReference>
<dbReference type="InterPro" id="IPR050155">
    <property type="entry name" value="HAD-like_hydrolase_sf"/>
</dbReference>
<dbReference type="STRING" id="1802521.A2893_05105"/>
<dbReference type="InterPro" id="IPR023214">
    <property type="entry name" value="HAD_sf"/>
</dbReference>
<evidence type="ECO:0000313" key="1">
    <source>
        <dbReference type="EMBL" id="OGM65005.1"/>
    </source>
</evidence>
<dbReference type="GO" id="GO:0008967">
    <property type="term" value="F:phosphoglycolate phosphatase activity"/>
    <property type="evidence" value="ECO:0007669"/>
    <property type="project" value="TreeGrafter"/>
</dbReference>
<dbReference type="SFLD" id="SFLDG01129">
    <property type="entry name" value="C1.5:_HAD__Beta-PGM__Phosphata"/>
    <property type="match status" value="1"/>
</dbReference>
<dbReference type="Proteomes" id="UP000176725">
    <property type="component" value="Unassembled WGS sequence"/>
</dbReference>
<dbReference type="PANTHER" id="PTHR43434">
    <property type="entry name" value="PHOSPHOGLYCOLATE PHOSPHATASE"/>
    <property type="match status" value="1"/>
</dbReference>
<dbReference type="InterPro" id="IPR023198">
    <property type="entry name" value="PGP-like_dom2"/>
</dbReference>
<organism evidence="1 2">
    <name type="scientific">Candidatus Woesebacteria bacterium RIFCSPLOWO2_01_FULL_39_25</name>
    <dbReference type="NCBI Taxonomy" id="1802521"/>
    <lineage>
        <taxon>Bacteria</taxon>
        <taxon>Candidatus Woeseibacteriota</taxon>
    </lineage>
</organism>
<dbReference type="NCBIfam" id="TIGR01549">
    <property type="entry name" value="HAD-SF-IA-v1"/>
    <property type="match status" value="1"/>
</dbReference>
<accession>A0A1F8BNS6</accession>
<evidence type="ECO:0000313" key="2">
    <source>
        <dbReference type="Proteomes" id="UP000176725"/>
    </source>
</evidence>
<dbReference type="GO" id="GO:0005829">
    <property type="term" value="C:cytosol"/>
    <property type="evidence" value="ECO:0007669"/>
    <property type="project" value="TreeGrafter"/>
</dbReference>
<dbReference type="SUPFAM" id="SSF56784">
    <property type="entry name" value="HAD-like"/>
    <property type="match status" value="1"/>
</dbReference>
<evidence type="ECO:0008006" key="3">
    <source>
        <dbReference type="Google" id="ProtNLM"/>
    </source>
</evidence>
<dbReference type="InterPro" id="IPR006439">
    <property type="entry name" value="HAD-SF_hydro_IA"/>
</dbReference>
<dbReference type="Gene3D" id="1.10.150.240">
    <property type="entry name" value="Putative phosphatase, domain 2"/>
    <property type="match status" value="1"/>
</dbReference>
<proteinExistence type="predicted"/>
<comment type="caution">
    <text evidence="1">The sequence shown here is derived from an EMBL/GenBank/DDBJ whole genome shotgun (WGS) entry which is preliminary data.</text>
</comment>
<dbReference type="InterPro" id="IPR036412">
    <property type="entry name" value="HAD-like_sf"/>
</dbReference>
<dbReference type="SFLD" id="SFLDS00003">
    <property type="entry name" value="Haloacid_Dehalogenase"/>
    <property type="match status" value="1"/>
</dbReference>
<dbReference type="EMBL" id="MGHH01000007">
    <property type="protein sequence ID" value="OGM65005.1"/>
    <property type="molecule type" value="Genomic_DNA"/>
</dbReference>